<organism evidence="1 2">
    <name type="scientific">Meishania litoralis</name>
    <dbReference type="NCBI Taxonomy" id="3434685"/>
    <lineage>
        <taxon>Bacteria</taxon>
        <taxon>Pseudomonadati</taxon>
        <taxon>Bacteroidota</taxon>
        <taxon>Flavobacteriia</taxon>
        <taxon>Flavobacteriales</taxon>
        <taxon>Flavobacteriaceae</taxon>
        <taxon>Meishania</taxon>
    </lineage>
</organism>
<accession>A0ACC7LH17</accession>
<sequence>MSIIGVMAQFIEKNAVHRKYGRNTMKDPIKDSREAFFKKKCDMNHFEPIN</sequence>
<protein>
    <submittedName>
        <fullName evidence="1">Uncharacterized protein</fullName>
    </submittedName>
</protein>
<dbReference type="EMBL" id="JBHFPV010000001">
    <property type="protein sequence ID" value="MFH6602973.1"/>
    <property type="molecule type" value="Genomic_DNA"/>
</dbReference>
<comment type="caution">
    <text evidence="1">The sequence shown here is derived from an EMBL/GenBank/DDBJ whole genome shotgun (WGS) entry which is preliminary data.</text>
</comment>
<keyword evidence="2" id="KW-1185">Reference proteome</keyword>
<dbReference type="Proteomes" id="UP001595191">
    <property type="component" value="Unassembled WGS sequence"/>
</dbReference>
<proteinExistence type="predicted"/>
<evidence type="ECO:0000313" key="2">
    <source>
        <dbReference type="Proteomes" id="UP001595191"/>
    </source>
</evidence>
<name>A0ACC7LH17_9FLAO</name>
<reference evidence="1" key="1">
    <citation type="submission" date="2024-09" db="EMBL/GenBank/DDBJ databases">
        <authorList>
            <person name="Liu J."/>
        </authorList>
    </citation>
    <scope>NUCLEOTIDE SEQUENCE</scope>
    <source>
        <strain evidence="1">NBU2967</strain>
    </source>
</reference>
<gene>
    <name evidence="1" type="ORF">ACEZ3G_05755</name>
</gene>
<evidence type="ECO:0000313" key="1">
    <source>
        <dbReference type="EMBL" id="MFH6602973.1"/>
    </source>
</evidence>